<keyword evidence="11" id="KW-0963">Cytoplasm</keyword>
<dbReference type="PROSITE" id="PS01128">
    <property type="entry name" value="SHIKIMATE_KINASE"/>
    <property type="match status" value="1"/>
</dbReference>
<sequence>METPTRIFLVGPMGAGKSSIGRELARRLGYPFHDTDDYLRERTGVDIATIFDFEGEAGFRKREHDALAELSRQEPIVLATGGGTVILDENRRLLAERGFVVYLRTSLEYQLARTRQSRHDRPLLETEDPERKLRELAEQRDPLYRELADMTVDTDGQSVKQVMRKLALEIHGAD</sequence>
<feature type="binding site" evidence="11">
    <location>
        <position position="121"/>
    </location>
    <ligand>
        <name>ATP</name>
        <dbReference type="ChEBI" id="CHEBI:30616"/>
    </ligand>
</feature>
<dbReference type="EC" id="2.7.1.71" evidence="3 11"/>
<keyword evidence="11" id="KW-0479">Metal-binding</keyword>
<feature type="binding site" evidence="11">
    <location>
        <position position="157"/>
    </location>
    <ligand>
        <name>ATP</name>
        <dbReference type="ChEBI" id="CHEBI:30616"/>
    </ligand>
</feature>
<dbReference type="PRINTS" id="PR01100">
    <property type="entry name" value="SHIKIMTKNASE"/>
</dbReference>
<feature type="binding site" evidence="11">
    <location>
        <position position="36"/>
    </location>
    <ligand>
        <name>substrate</name>
    </ligand>
</feature>
<evidence type="ECO:0000256" key="9">
    <source>
        <dbReference type="ARBA" id="ARBA00023141"/>
    </source>
</evidence>
<comment type="pathway">
    <text evidence="1 11">Metabolic intermediate biosynthesis; chorismate biosynthesis; chorismate from D-erythrose 4-phosphate and phosphoenolpyruvate: step 5/7.</text>
</comment>
<dbReference type="PANTHER" id="PTHR21087:SF16">
    <property type="entry name" value="SHIKIMATE KINASE 1, CHLOROPLASTIC"/>
    <property type="match status" value="1"/>
</dbReference>
<dbReference type="EMBL" id="JAVDDT010000006">
    <property type="protein sequence ID" value="MDQ2070204.1"/>
    <property type="molecule type" value="Genomic_DNA"/>
</dbReference>
<comment type="function">
    <text evidence="11">Catalyzes the specific phosphorylation of the 3-hydroxyl group of shikimic acid using ATP as a cosubstrate.</text>
</comment>
<feature type="binding site" evidence="11">
    <location>
        <begin position="14"/>
        <end position="19"/>
    </location>
    <ligand>
        <name>ATP</name>
        <dbReference type="ChEBI" id="CHEBI:30616"/>
    </ligand>
</feature>
<keyword evidence="5 11" id="KW-0808">Transferase</keyword>
<dbReference type="GO" id="GO:0004765">
    <property type="term" value="F:shikimate kinase activity"/>
    <property type="evidence" value="ECO:0007669"/>
    <property type="project" value="UniProtKB-EC"/>
</dbReference>
<keyword evidence="13" id="KW-1185">Reference proteome</keyword>
<feature type="binding site" evidence="11">
    <location>
        <position position="60"/>
    </location>
    <ligand>
        <name>substrate</name>
    </ligand>
</feature>
<dbReference type="Gene3D" id="3.40.50.300">
    <property type="entry name" value="P-loop containing nucleotide triphosphate hydrolases"/>
    <property type="match status" value="1"/>
</dbReference>
<comment type="similarity">
    <text evidence="2 11">Belongs to the shikimate kinase family.</text>
</comment>
<dbReference type="CDD" id="cd00464">
    <property type="entry name" value="SK"/>
    <property type="match status" value="1"/>
</dbReference>
<evidence type="ECO:0000256" key="3">
    <source>
        <dbReference type="ARBA" id="ARBA00012154"/>
    </source>
</evidence>
<dbReference type="NCBIfam" id="NF003456">
    <property type="entry name" value="PRK05057.1"/>
    <property type="match status" value="1"/>
</dbReference>
<evidence type="ECO:0000256" key="7">
    <source>
        <dbReference type="ARBA" id="ARBA00022777"/>
    </source>
</evidence>
<evidence type="ECO:0000256" key="6">
    <source>
        <dbReference type="ARBA" id="ARBA00022741"/>
    </source>
</evidence>
<reference evidence="12 13" key="1">
    <citation type="submission" date="2023-08" db="EMBL/GenBank/DDBJ databases">
        <title>Whole-genome sequencing of halo(alkali)philic microorganisms from hypersaline lakes.</title>
        <authorList>
            <person name="Sorokin D.Y."/>
            <person name="Abbas B."/>
            <person name="Merkel A.Y."/>
        </authorList>
    </citation>
    <scope>NUCLEOTIDE SEQUENCE [LARGE SCALE GENOMIC DNA]</scope>
    <source>
        <strain evidence="12 13">AB-CW4</strain>
    </source>
</reference>
<accession>A0ABU0W863</accession>
<protein>
    <recommendedName>
        <fullName evidence="3 11">Shikimate kinase</fullName>
        <shortName evidence="11">SK</shortName>
        <ecNumber evidence="3 11">2.7.1.71</ecNumber>
    </recommendedName>
</protein>
<dbReference type="PANTHER" id="PTHR21087">
    <property type="entry name" value="SHIKIMATE KINASE"/>
    <property type="match status" value="1"/>
</dbReference>
<dbReference type="Proteomes" id="UP001239019">
    <property type="component" value="Unassembled WGS sequence"/>
</dbReference>
<keyword evidence="11" id="KW-0460">Magnesium</keyword>
<keyword evidence="4 11" id="KW-0028">Amino-acid biosynthesis</keyword>
<gene>
    <name evidence="11 12" type="primary">aroK</name>
    <name evidence="12" type="ORF">RBH19_09970</name>
</gene>
<dbReference type="InterPro" id="IPR027417">
    <property type="entry name" value="P-loop_NTPase"/>
</dbReference>
<comment type="subunit">
    <text evidence="11">Monomer.</text>
</comment>
<keyword evidence="7 11" id="KW-0418">Kinase</keyword>
<feature type="binding site" evidence="11">
    <location>
        <position position="140"/>
    </location>
    <ligand>
        <name>substrate</name>
    </ligand>
</feature>
<keyword evidence="6 11" id="KW-0547">Nucleotide-binding</keyword>
<dbReference type="InterPro" id="IPR023000">
    <property type="entry name" value="Shikimate_kinase_CS"/>
</dbReference>
<evidence type="ECO:0000313" key="13">
    <source>
        <dbReference type="Proteomes" id="UP001239019"/>
    </source>
</evidence>
<evidence type="ECO:0000256" key="8">
    <source>
        <dbReference type="ARBA" id="ARBA00022840"/>
    </source>
</evidence>
<evidence type="ECO:0000256" key="4">
    <source>
        <dbReference type="ARBA" id="ARBA00022605"/>
    </source>
</evidence>
<dbReference type="SUPFAM" id="SSF52540">
    <property type="entry name" value="P-loop containing nucleoside triphosphate hydrolases"/>
    <property type="match status" value="1"/>
</dbReference>
<proteinExistence type="inferred from homology"/>
<evidence type="ECO:0000256" key="10">
    <source>
        <dbReference type="ARBA" id="ARBA00048567"/>
    </source>
</evidence>
<organism evidence="12 13">
    <name type="scientific">Natronospira bacteriovora</name>
    <dbReference type="NCBI Taxonomy" id="3069753"/>
    <lineage>
        <taxon>Bacteria</taxon>
        <taxon>Pseudomonadati</taxon>
        <taxon>Pseudomonadota</taxon>
        <taxon>Gammaproteobacteria</taxon>
        <taxon>Natronospirales</taxon>
        <taxon>Natronospiraceae</taxon>
        <taxon>Natronospira</taxon>
    </lineage>
</organism>
<comment type="cofactor">
    <cofactor evidence="11">
        <name>Mg(2+)</name>
        <dbReference type="ChEBI" id="CHEBI:18420"/>
    </cofactor>
    <text evidence="11">Binds 1 Mg(2+) ion per subunit.</text>
</comment>
<comment type="caution">
    <text evidence="12">The sequence shown here is derived from an EMBL/GenBank/DDBJ whole genome shotgun (WGS) entry which is preliminary data.</text>
</comment>
<keyword evidence="9 11" id="KW-0057">Aromatic amino acid biosynthesis</keyword>
<dbReference type="HAMAP" id="MF_00109">
    <property type="entry name" value="Shikimate_kinase"/>
    <property type="match status" value="1"/>
</dbReference>
<evidence type="ECO:0000256" key="11">
    <source>
        <dbReference type="HAMAP-Rule" id="MF_00109"/>
    </source>
</evidence>
<dbReference type="InterPro" id="IPR031322">
    <property type="entry name" value="Shikimate/glucono_kinase"/>
</dbReference>
<dbReference type="RefSeq" id="WP_306728699.1">
    <property type="nucleotide sequence ID" value="NZ_JAVDDT010000006.1"/>
</dbReference>
<name>A0ABU0W863_9GAMM</name>
<dbReference type="Pfam" id="PF01202">
    <property type="entry name" value="SKI"/>
    <property type="match status" value="1"/>
</dbReference>
<evidence type="ECO:0000256" key="1">
    <source>
        <dbReference type="ARBA" id="ARBA00004842"/>
    </source>
</evidence>
<evidence type="ECO:0000313" key="12">
    <source>
        <dbReference type="EMBL" id="MDQ2070204.1"/>
    </source>
</evidence>
<comment type="subcellular location">
    <subcellularLocation>
        <location evidence="11">Cytoplasm</location>
    </subcellularLocation>
</comment>
<dbReference type="InterPro" id="IPR000623">
    <property type="entry name" value="Shikimate_kinase/TSH1"/>
</dbReference>
<comment type="catalytic activity">
    <reaction evidence="10 11">
        <text>shikimate + ATP = 3-phosphoshikimate + ADP + H(+)</text>
        <dbReference type="Rhea" id="RHEA:13121"/>
        <dbReference type="ChEBI" id="CHEBI:15378"/>
        <dbReference type="ChEBI" id="CHEBI:30616"/>
        <dbReference type="ChEBI" id="CHEBI:36208"/>
        <dbReference type="ChEBI" id="CHEBI:145989"/>
        <dbReference type="ChEBI" id="CHEBI:456216"/>
        <dbReference type="EC" id="2.7.1.71"/>
    </reaction>
</comment>
<feature type="binding site" evidence="11">
    <location>
        <position position="82"/>
    </location>
    <ligand>
        <name>substrate</name>
    </ligand>
</feature>
<evidence type="ECO:0000256" key="5">
    <source>
        <dbReference type="ARBA" id="ARBA00022679"/>
    </source>
</evidence>
<feature type="binding site" evidence="11">
    <location>
        <position position="18"/>
    </location>
    <ligand>
        <name>Mg(2+)</name>
        <dbReference type="ChEBI" id="CHEBI:18420"/>
    </ligand>
</feature>
<keyword evidence="8 11" id="KW-0067">ATP-binding</keyword>
<evidence type="ECO:0000256" key="2">
    <source>
        <dbReference type="ARBA" id="ARBA00006997"/>
    </source>
</evidence>